<dbReference type="AlphaFoldDB" id="A0A5B7EC13"/>
<gene>
    <name evidence="1" type="ORF">E2C01_024926</name>
</gene>
<keyword evidence="2" id="KW-1185">Reference proteome</keyword>
<protein>
    <submittedName>
        <fullName evidence="1">Uncharacterized protein</fullName>
    </submittedName>
</protein>
<evidence type="ECO:0000313" key="1">
    <source>
        <dbReference type="EMBL" id="MPC31631.1"/>
    </source>
</evidence>
<sequence length="122" mass="13633">MCGLTARLYTIVDIWRMGSQRGSTQLWTSGVWPHSTAAHNCGRLRTYTQLWTSGVWAHSTAVHSCGHLVHGLTAWLYTVVDIWCVGSQHSCTQLRTYGGFTAQLYTIVDIWCMGSQHGCTQL</sequence>
<dbReference type="EMBL" id="VSRR010002476">
    <property type="protein sequence ID" value="MPC31631.1"/>
    <property type="molecule type" value="Genomic_DNA"/>
</dbReference>
<organism evidence="1 2">
    <name type="scientific">Portunus trituberculatus</name>
    <name type="common">Swimming crab</name>
    <name type="synonym">Neptunus trituberculatus</name>
    <dbReference type="NCBI Taxonomy" id="210409"/>
    <lineage>
        <taxon>Eukaryota</taxon>
        <taxon>Metazoa</taxon>
        <taxon>Ecdysozoa</taxon>
        <taxon>Arthropoda</taxon>
        <taxon>Crustacea</taxon>
        <taxon>Multicrustacea</taxon>
        <taxon>Malacostraca</taxon>
        <taxon>Eumalacostraca</taxon>
        <taxon>Eucarida</taxon>
        <taxon>Decapoda</taxon>
        <taxon>Pleocyemata</taxon>
        <taxon>Brachyura</taxon>
        <taxon>Eubrachyura</taxon>
        <taxon>Portunoidea</taxon>
        <taxon>Portunidae</taxon>
        <taxon>Portuninae</taxon>
        <taxon>Portunus</taxon>
    </lineage>
</organism>
<comment type="caution">
    <text evidence="1">The sequence shown here is derived from an EMBL/GenBank/DDBJ whole genome shotgun (WGS) entry which is preliminary data.</text>
</comment>
<dbReference type="Proteomes" id="UP000324222">
    <property type="component" value="Unassembled WGS sequence"/>
</dbReference>
<reference evidence="1 2" key="1">
    <citation type="submission" date="2019-05" db="EMBL/GenBank/DDBJ databases">
        <title>Another draft genome of Portunus trituberculatus and its Hox gene families provides insights of decapod evolution.</title>
        <authorList>
            <person name="Jeong J.-H."/>
            <person name="Song I."/>
            <person name="Kim S."/>
            <person name="Choi T."/>
            <person name="Kim D."/>
            <person name="Ryu S."/>
            <person name="Kim W."/>
        </authorList>
    </citation>
    <scope>NUCLEOTIDE SEQUENCE [LARGE SCALE GENOMIC DNA]</scope>
    <source>
        <tissue evidence="1">Muscle</tissue>
    </source>
</reference>
<proteinExistence type="predicted"/>
<accession>A0A5B7EC13</accession>
<evidence type="ECO:0000313" key="2">
    <source>
        <dbReference type="Proteomes" id="UP000324222"/>
    </source>
</evidence>
<name>A0A5B7EC13_PORTR</name>